<dbReference type="EMBL" id="FPAW01000017">
    <property type="protein sequence ID" value="SFU00148.1"/>
    <property type="molecule type" value="Genomic_DNA"/>
</dbReference>
<name>A0A1I7CL61_9RHOB</name>
<reference evidence="1 2" key="1">
    <citation type="submission" date="2016-10" db="EMBL/GenBank/DDBJ databases">
        <authorList>
            <person name="de Groot N.N."/>
        </authorList>
    </citation>
    <scope>NUCLEOTIDE SEQUENCE [LARGE SCALE GENOMIC DNA]</scope>
    <source>
        <strain evidence="1 2">CGMCC 1.10959</strain>
    </source>
</reference>
<gene>
    <name evidence="1" type="ORF">SAMN05216236_11785</name>
</gene>
<protein>
    <submittedName>
        <fullName evidence="1">Uncharacterized protein</fullName>
    </submittedName>
</protein>
<dbReference type="STRING" id="999627.SAMN05216236_11785"/>
<dbReference type="Proteomes" id="UP000182466">
    <property type="component" value="Unassembled WGS sequence"/>
</dbReference>
<keyword evidence="2" id="KW-1185">Reference proteome</keyword>
<evidence type="ECO:0000313" key="1">
    <source>
        <dbReference type="EMBL" id="SFU00148.1"/>
    </source>
</evidence>
<organism evidence="1 2">
    <name type="scientific">Sedimentitalea nanhaiensis</name>
    <dbReference type="NCBI Taxonomy" id="999627"/>
    <lineage>
        <taxon>Bacteria</taxon>
        <taxon>Pseudomonadati</taxon>
        <taxon>Pseudomonadota</taxon>
        <taxon>Alphaproteobacteria</taxon>
        <taxon>Rhodobacterales</taxon>
        <taxon>Paracoccaceae</taxon>
        <taxon>Sedimentitalea</taxon>
    </lineage>
</organism>
<sequence length="33" mass="3931">MVFYLSPERELCRLCLLFLDMQTEFAYIAVIDS</sequence>
<accession>A0A1I7CL61</accession>
<evidence type="ECO:0000313" key="2">
    <source>
        <dbReference type="Proteomes" id="UP000182466"/>
    </source>
</evidence>
<proteinExistence type="predicted"/>
<dbReference type="AlphaFoldDB" id="A0A1I7CL61"/>